<evidence type="ECO:0000313" key="9">
    <source>
        <dbReference type="EMBL" id="EHP46716.1"/>
    </source>
</evidence>
<evidence type="ECO:0000256" key="5">
    <source>
        <dbReference type="ARBA" id="ARBA00023136"/>
    </source>
</evidence>
<dbReference type="PANTHER" id="PTHR30572">
    <property type="entry name" value="MEMBRANE COMPONENT OF TRANSPORTER-RELATED"/>
    <property type="match status" value="1"/>
</dbReference>
<feature type="domain" description="ABC3 transporter permease C-terminal" evidence="7">
    <location>
        <begin position="668"/>
        <end position="781"/>
    </location>
</feature>
<keyword evidence="5 6" id="KW-0472">Membrane</keyword>
<feature type="transmembrane region" description="Helical" evidence="6">
    <location>
        <begin position="284"/>
        <end position="308"/>
    </location>
</feature>
<dbReference type="AlphaFoldDB" id="H1DIV4"/>
<evidence type="ECO:0000256" key="3">
    <source>
        <dbReference type="ARBA" id="ARBA00022692"/>
    </source>
</evidence>
<dbReference type="InterPro" id="IPR025857">
    <property type="entry name" value="MacB_PCD"/>
</dbReference>
<comment type="subcellular location">
    <subcellularLocation>
        <location evidence="1">Cell membrane</location>
        <topology evidence="1">Multi-pass membrane protein</topology>
    </subcellularLocation>
</comment>
<dbReference type="RefSeq" id="WP_009137479.1">
    <property type="nucleotide sequence ID" value="NZ_JH594596.1"/>
</dbReference>
<dbReference type="EMBL" id="ADMC01000025">
    <property type="protein sequence ID" value="EHP46716.1"/>
    <property type="molecule type" value="Genomic_DNA"/>
</dbReference>
<proteinExistence type="predicted"/>
<evidence type="ECO:0000259" key="7">
    <source>
        <dbReference type="Pfam" id="PF02687"/>
    </source>
</evidence>
<evidence type="ECO:0000259" key="8">
    <source>
        <dbReference type="Pfam" id="PF12704"/>
    </source>
</evidence>
<feature type="transmembrane region" description="Helical" evidence="6">
    <location>
        <begin position="709"/>
        <end position="736"/>
    </location>
</feature>
<gene>
    <name evidence="9" type="ORF">HMPREF9449_02333</name>
</gene>
<dbReference type="PANTHER" id="PTHR30572:SF18">
    <property type="entry name" value="ABC-TYPE MACROLIDE FAMILY EXPORT SYSTEM PERMEASE COMPONENT 2"/>
    <property type="match status" value="1"/>
</dbReference>
<organism evidence="9 10">
    <name type="scientific">Odoribacter laneus YIT 12061</name>
    <dbReference type="NCBI Taxonomy" id="742817"/>
    <lineage>
        <taxon>Bacteria</taxon>
        <taxon>Pseudomonadati</taxon>
        <taxon>Bacteroidota</taxon>
        <taxon>Bacteroidia</taxon>
        <taxon>Bacteroidales</taxon>
        <taxon>Odoribacteraceae</taxon>
        <taxon>Odoribacter</taxon>
    </lineage>
</organism>
<name>H1DIV4_9BACT</name>
<dbReference type="PATRIC" id="fig|742817.3.peg.2499"/>
<dbReference type="GeneID" id="98069877"/>
<feature type="transmembrane region" description="Helical" evidence="6">
    <location>
        <begin position="21"/>
        <end position="42"/>
    </location>
</feature>
<feature type="transmembrane region" description="Helical" evidence="6">
    <location>
        <begin position="665"/>
        <end position="688"/>
    </location>
</feature>
<dbReference type="Pfam" id="PF12704">
    <property type="entry name" value="MacB_PCD"/>
    <property type="match status" value="2"/>
</dbReference>
<dbReference type="Pfam" id="PF02687">
    <property type="entry name" value="FtsX"/>
    <property type="match status" value="2"/>
</dbReference>
<accession>H1DIV4</accession>
<dbReference type="GO" id="GO:0005886">
    <property type="term" value="C:plasma membrane"/>
    <property type="evidence" value="ECO:0007669"/>
    <property type="project" value="UniProtKB-SubCell"/>
</dbReference>
<feature type="transmembrane region" description="Helical" evidence="6">
    <location>
        <begin position="378"/>
        <end position="400"/>
    </location>
</feature>
<feature type="transmembrane region" description="Helical" evidence="6">
    <location>
        <begin position="340"/>
        <end position="358"/>
    </location>
</feature>
<reference evidence="9 10" key="1">
    <citation type="submission" date="2012-01" db="EMBL/GenBank/DDBJ databases">
        <title>The Genome Sequence of Odoribacter laneus YIT 12061.</title>
        <authorList>
            <consortium name="The Broad Institute Genome Sequencing Platform"/>
            <person name="Earl A."/>
            <person name="Ward D."/>
            <person name="Feldgarden M."/>
            <person name="Gevers D."/>
            <person name="Morotomi M."/>
            <person name="Young S.K."/>
            <person name="Zeng Q."/>
            <person name="Gargeya S."/>
            <person name="Fitzgerald M."/>
            <person name="Haas B."/>
            <person name="Abouelleil A."/>
            <person name="Alvarado L."/>
            <person name="Arachchi H.M."/>
            <person name="Berlin A."/>
            <person name="Chapman S.B."/>
            <person name="Gearin G."/>
            <person name="Goldberg J."/>
            <person name="Griggs A."/>
            <person name="Gujja S."/>
            <person name="Hansen M."/>
            <person name="Heiman D."/>
            <person name="Howarth C."/>
            <person name="Larimer J."/>
            <person name="Lui A."/>
            <person name="MacDonald P.J.P."/>
            <person name="McCowen C."/>
            <person name="Montmayeur A."/>
            <person name="Murphy C."/>
            <person name="Neiman D."/>
            <person name="Pearson M."/>
            <person name="Priest M."/>
            <person name="Roberts A."/>
            <person name="Saif S."/>
            <person name="Shea T."/>
            <person name="Sisk P."/>
            <person name="Stolte C."/>
            <person name="Sykes S."/>
            <person name="Wortman J."/>
            <person name="Nusbaum C."/>
            <person name="Birren B."/>
        </authorList>
    </citation>
    <scope>NUCLEOTIDE SEQUENCE [LARGE SCALE GENOMIC DNA]</scope>
    <source>
        <strain evidence="9 10">YIT 12061</strain>
    </source>
</reference>
<keyword evidence="2" id="KW-1003">Cell membrane</keyword>
<feature type="transmembrane region" description="Helical" evidence="6">
    <location>
        <begin position="748"/>
        <end position="769"/>
    </location>
</feature>
<dbReference type="STRING" id="742817.HMPREF9449_02333"/>
<feature type="domain" description="MacB-like periplasmic core" evidence="8">
    <location>
        <begin position="434"/>
        <end position="608"/>
    </location>
</feature>
<keyword evidence="10" id="KW-1185">Reference proteome</keyword>
<dbReference type="GO" id="GO:0022857">
    <property type="term" value="F:transmembrane transporter activity"/>
    <property type="evidence" value="ECO:0007669"/>
    <property type="project" value="TreeGrafter"/>
</dbReference>
<sequence>MNINSLKVFWRNFMKQKTVGILSIGSLAVAIAVVILIGLWAANEYSFDKFQKDGDKIYRVYGSLMLNNTPTSVGSTYKILGADAAAKFPEIIEMCRITPQQLEIKIDDILYPGNDIFLVDSNFFTFFTFALRTGDPRTCLSAPDGVVIDEYSANRYFPGENPIGKTIKIKDENYNEDKIYTVTAVMKNMPENSHLKAHIVCPFLGYWAKDEYLGYGSSDCFLTYFKIGNPAFVPGLEEGMTELIRQSHSQWDQLGFSYKLQPLSDIHFNNSFKFDNIVHGNKSLVMVFLLTAFVILLIACINFINLFISTSFLRAKSIGVKKTHGADKGMLIREFYKETFYYVLVALGIGVILARLGLPLFNRLADYHLSIDFTNPWLYVFLIGVALFVMLTAATFPALYMTKFNAVATLKGQFKGRNLSFLQKSLVVLQFTASIVILISVFFINKQVNYMIHKDLGFDKENVLYVYDRGGFMKNYEAFRNEMKNSPAIREVTLKDIDPAGWCRGNSVKKPGDDQEYLMEFCQIKPNYFDMMGMKMAAGQEFKEETGDSLHYCIINETAARMLGFTEPVGEKLYTDDQYFIVRGVVKDAQTKSLHQGVDPQIYFTFQSRIGTPTVLFKIQGDPQEAIRLIQNEWNDLNPGTPFDYYFLDNRYARLYKAETNAGQILGVAMVITLIISVAGLFAIAYYTTQRRLKEVGVRKVNGASVWELLFILNCDFFVWVGISFLIACPLAYIFVSSWLEGFVERTSLSWWIFAVVGVITFLVTLLTVSFQTWKAANVNPVKVLKSE</sequence>
<dbReference type="HOGENOM" id="CLU_008713_1_0_10"/>
<dbReference type="InterPro" id="IPR050250">
    <property type="entry name" value="Macrolide_Exporter_MacB"/>
</dbReference>
<feature type="domain" description="ABC3 transporter permease C-terminal" evidence="7">
    <location>
        <begin position="291"/>
        <end position="405"/>
    </location>
</feature>
<keyword evidence="3 6" id="KW-0812">Transmembrane</keyword>
<evidence type="ECO:0000256" key="1">
    <source>
        <dbReference type="ARBA" id="ARBA00004651"/>
    </source>
</evidence>
<dbReference type="Proteomes" id="UP000004892">
    <property type="component" value="Unassembled WGS sequence"/>
</dbReference>
<protein>
    <recommendedName>
        <fullName evidence="11">ABC3 transporter permease protein domain-containing protein</fullName>
    </recommendedName>
</protein>
<evidence type="ECO:0000256" key="6">
    <source>
        <dbReference type="SAM" id="Phobius"/>
    </source>
</evidence>
<evidence type="ECO:0008006" key="11">
    <source>
        <dbReference type="Google" id="ProtNLM"/>
    </source>
</evidence>
<feature type="transmembrane region" description="Helical" evidence="6">
    <location>
        <begin position="421"/>
        <end position="444"/>
    </location>
</feature>
<evidence type="ECO:0000256" key="4">
    <source>
        <dbReference type="ARBA" id="ARBA00022989"/>
    </source>
</evidence>
<comment type="caution">
    <text evidence="9">The sequence shown here is derived from an EMBL/GenBank/DDBJ whole genome shotgun (WGS) entry which is preliminary data.</text>
</comment>
<evidence type="ECO:0000256" key="2">
    <source>
        <dbReference type="ARBA" id="ARBA00022475"/>
    </source>
</evidence>
<keyword evidence="4 6" id="KW-1133">Transmembrane helix</keyword>
<dbReference type="eggNOG" id="COG0577">
    <property type="taxonomic scope" value="Bacteria"/>
</dbReference>
<dbReference type="InterPro" id="IPR003838">
    <property type="entry name" value="ABC3_permease_C"/>
</dbReference>
<evidence type="ECO:0000313" key="10">
    <source>
        <dbReference type="Proteomes" id="UP000004892"/>
    </source>
</evidence>
<feature type="domain" description="MacB-like periplasmic core" evidence="8">
    <location>
        <begin position="22"/>
        <end position="194"/>
    </location>
</feature>